<organism evidence="4 5">
    <name type="scientific">Phaeomoniella chlamydospora</name>
    <name type="common">Phaeoacremonium chlamydosporum</name>
    <dbReference type="NCBI Taxonomy" id="158046"/>
    <lineage>
        <taxon>Eukaryota</taxon>
        <taxon>Fungi</taxon>
        <taxon>Dikarya</taxon>
        <taxon>Ascomycota</taxon>
        <taxon>Pezizomycotina</taxon>
        <taxon>Eurotiomycetes</taxon>
        <taxon>Chaetothyriomycetidae</taxon>
        <taxon>Phaeomoniellales</taxon>
        <taxon>Phaeomoniellaceae</taxon>
        <taxon>Phaeomoniella</taxon>
    </lineage>
</organism>
<dbReference type="PANTHER" id="PTHR43008:SF12">
    <property type="entry name" value="OXIDOREDUCTASE, SHORT CHAIN DEHYDROGENASE_REDUCTASE FAMILY (AFU_ORTHOLOGUE AFUA_6G13830)"/>
    <property type="match status" value="1"/>
</dbReference>
<dbReference type="GO" id="GO:0050085">
    <property type="term" value="F:mannitol 2-dehydrogenase (NADP+) activity"/>
    <property type="evidence" value="ECO:0007669"/>
    <property type="project" value="UniProtKB-ARBA"/>
</dbReference>
<evidence type="ECO:0000256" key="1">
    <source>
        <dbReference type="ARBA" id="ARBA00006484"/>
    </source>
</evidence>
<dbReference type="GO" id="GO:0019594">
    <property type="term" value="P:mannitol metabolic process"/>
    <property type="evidence" value="ECO:0007669"/>
    <property type="project" value="UniProtKB-ARBA"/>
</dbReference>
<keyword evidence="5" id="KW-1185">Reference proteome</keyword>
<dbReference type="CDD" id="cd05352">
    <property type="entry name" value="MDH-like_SDR_c"/>
    <property type="match status" value="1"/>
</dbReference>
<dbReference type="InterPro" id="IPR002347">
    <property type="entry name" value="SDR_fam"/>
</dbReference>
<keyword evidence="2" id="KW-0521">NADP</keyword>
<sequence length="263" mass="28002">MVLVKPANQHVLKLFSLAGKKAVVTGGSRGIGLEVARALAEAGADVAITYSTSKGAVETAARLASENDVKVQAYQADVRNFESITTTISQIAKDFGGLDVVVANAGISGHKEAEDFTREQYKDIMSTNVDGVFHTAQAAAKIFKPQGHGNLIITASISGSLVNLPQKQAVYNASKACVIHLAKSLAVEWVDWCRVNCISPGYISTEMIGSLSEEWKTKWMDLVPAKRFCDPAELKGAYVFCASDASSYMTGADIIIDGAYTAC</sequence>
<dbReference type="SUPFAM" id="SSF51735">
    <property type="entry name" value="NAD(P)-binding Rossmann-fold domains"/>
    <property type="match status" value="1"/>
</dbReference>
<dbReference type="InterPro" id="IPR036291">
    <property type="entry name" value="NAD(P)-bd_dom_sf"/>
</dbReference>
<accession>A0A0G2ELI5</accession>
<evidence type="ECO:0000256" key="3">
    <source>
        <dbReference type="ARBA" id="ARBA00023002"/>
    </source>
</evidence>
<dbReference type="PANTHER" id="PTHR43008">
    <property type="entry name" value="BENZIL REDUCTASE"/>
    <property type="match status" value="1"/>
</dbReference>
<gene>
    <name evidence="4" type="ORF">UCRPC4_g03016</name>
</gene>
<dbReference type="AlphaFoldDB" id="A0A0G2ELI5"/>
<proteinExistence type="inferred from homology"/>
<dbReference type="GO" id="GO:0050664">
    <property type="term" value="F:oxidoreductase activity, acting on NAD(P)H, oxygen as acceptor"/>
    <property type="evidence" value="ECO:0007669"/>
    <property type="project" value="TreeGrafter"/>
</dbReference>
<reference evidence="4 5" key="2">
    <citation type="submission" date="2015-05" db="EMBL/GenBank/DDBJ databases">
        <authorList>
            <person name="Morales-Cruz A."/>
            <person name="Amrine K.C."/>
            <person name="Cantu D."/>
        </authorList>
    </citation>
    <scope>NUCLEOTIDE SEQUENCE [LARGE SCALE GENOMIC DNA]</scope>
    <source>
        <strain evidence="4">UCRPC4</strain>
    </source>
</reference>
<dbReference type="Pfam" id="PF13561">
    <property type="entry name" value="adh_short_C2"/>
    <property type="match status" value="1"/>
</dbReference>
<evidence type="ECO:0000313" key="5">
    <source>
        <dbReference type="Proteomes" id="UP000053317"/>
    </source>
</evidence>
<dbReference type="OrthoDB" id="1888931at2759"/>
<keyword evidence="3" id="KW-0560">Oxidoreductase</keyword>
<evidence type="ECO:0000313" key="4">
    <source>
        <dbReference type="EMBL" id="KKY23011.1"/>
    </source>
</evidence>
<comment type="caution">
    <text evidence="4">The sequence shown here is derived from an EMBL/GenBank/DDBJ whole genome shotgun (WGS) entry which is preliminary data.</text>
</comment>
<dbReference type="Proteomes" id="UP000053317">
    <property type="component" value="Unassembled WGS sequence"/>
</dbReference>
<dbReference type="Gene3D" id="3.40.50.720">
    <property type="entry name" value="NAD(P)-binding Rossmann-like Domain"/>
    <property type="match status" value="1"/>
</dbReference>
<evidence type="ECO:0000256" key="2">
    <source>
        <dbReference type="ARBA" id="ARBA00022857"/>
    </source>
</evidence>
<name>A0A0G2ELI5_PHACM</name>
<protein>
    <submittedName>
        <fullName evidence="4">Putative short chain dehydrogenase reductase family</fullName>
    </submittedName>
</protein>
<dbReference type="EMBL" id="LCWF01000071">
    <property type="protein sequence ID" value="KKY23011.1"/>
    <property type="molecule type" value="Genomic_DNA"/>
</dbReference>
<dbReference type="FunFam" id="3.40.50.720:FF:000090">
    <property type="entry name" value="NADP-dependent mannitol dehydrogenase"/>
    <property type="match status" value="1"/>
</dbReference>
<comment type="similarity">
    <text evidence="1">Belongs to the short-chain dehydrogenases/reductases (SDR) family.</text>
</comment>
<dbReference type="PRINTS" id="PR00080">
    <property type="entry name" value="SDRFAMILY"/>
</dbReference>
<dbReference type="PRINTS" id="PR00081">
    <property type="entry name" value="GDHRDH"/>
</dbReference>
<reference evidence="4 5" key="1">
    <citation type="submission" date="2015-05" db="EMBL/GenBank/DDBJ databases">
        <title>Distinctive expansion of gene families associated with plant cell wall degradation and secondary metabolism in the genomes of grapevine trunk pathogens.</title>
        <authorList>
            <person name="Lawrence D.P."/>
            <person name="Travadon R."/>
            <person name="Rolshausen P.E."/>
            <person name="Baumgartner K."/>
        </authorList>
    </citation>
    <scope>NUCLEOTIDE SEQUENCE [LARGE SCALE GENOMIC DNA]</scope>
    <source>
        <strain evidence="4">UCRPC4</strain>
    </source>
</reference>